<dbReference type="PROSITE" id="PS51682">
    <property type="entry name" value="SAM_OMT_I"/>
    <property type="match status" value="1"/>
</dbReference>
<keyword evidence="6" id="KW-1185">Reference proteome</keyword>
<keyword evidence="3" id="KW-0949">S-adenosyl-L-methionine</keyword>
<comment type="similarity">
    <text evidence="4">Belongs to the class I-like SAM-binding methyltransferase superfamily. Cation-dependent O-methyltransferase family.</text>
</comment>
<comment type="caution">
    <text evidence="5">The sequence shown here is derived from an EMBL/GenBank/DDBJ whole genome shotgun (WGS) entry which is preliminary data.</text>
</comment>
<keyword evidence="2" id="KW-0808">Transferase</keyword>
<dbReference type="InterPro" id="IPR002935">
    <property type="entry name" value="SAM_O-MeTrfase"/>
</dbReference>
<proteinExistence type="inferred from homology"/>
<name>A0A9W8CT35_9FUNG</name>
<dbReference type="EMBL" id="JANBOJ010000111">
    <property type="protein sequence ID" value="KAJ1722457.1"/>
    <property type="molecule type" value="Genomic_DNA"/>
</dbReference>
<evidence type="ECO:0000256" key="3">
    <source>
        <dbReference type="ARBA" id="ARBA00022691"/>
    </source>
</evidence>
<evidence type="ECO:0000256" key="2">
    <source>
        <dbReference type="ARBA" id="ARBA00022679"/>
    </source>
</evidence>
<protein>
    <recommendedName>
        <fullName evidence="7">S-adenosyl-L-methionine-dependent methyltransferase</fullName>
    </recommendedName>
</protein>
<evidence type="ECO:0000256" key="4">
    <source>
        <dbReference type="ARBA" id="ARBA00023453"/>
    </source>
</evidence>
<evidence type="ECO:0000256" key="1">
    <source>
        <dbReference type="ARBA" id="ARBA00022603"/>
    </source>
</evidence>
<evidence type="ECO:0000313" key="6">
    <source>
        <dbReference type="Proteomes" id="UP001149813"/>
    </source>
</evidence>
<evidence type="ECO:0000313" key="5">
    <source>
        <dbReference type="EMBL" id="KAJ1722457.1"/>
    </source>
</evidence>
<accession>A0A9W8CT35</accession>
<dbReference type="GO" id="GO:0032259">
    <property type="term" value="P:methylation"/>
    <property type="evidence" value="ECO:0007669"/>
    <property type="project" value="UniProtKB-KW"/>
</dbReference>
<dbReference type="CDD" id="cd02440">
    <property type="entry name" value="AdoMet_MTases"/>
    <property type="match status" value="1"/>
</dbReference>
<dbReference type="PANTHER" id="PTHR10509:SF14">
    <property type="entry name" value="CAFFEOYL-COA O-METHYLTRANSFERASE 3-RELATED"/>
    <property type="match status" value="1"/>
</dbReference>
<dbReference type="PANTHER" id="PTHR10509">
    <property type="entry name" value="O-METHYLTRANSFERASE-RELATED"/>
    <property type="match status" value="1"/>
</dbReference>
<dbReference type="GO" id="GO:0008171">
    <property type="term" value="F:O-methyltransferase activity"/>
    <property type="evidence" value="ECO:0007669"/>
    <property type="project" value="InterPro"/>
</dbReference>
<dbReference type="Gene3D" id="3.40.50.150">
    <property type="entry name" value="Vaccinia Virus protein VP39"/>
    <property type="match status" value="1"/>
</dbReference>
<dbReference type="SUPFAM" id="SSF53335">
    <property type="entry name" value="S-adenosyl-L-methionine-dependent methyltransferases"/>
    <property type="match status" value="1"/>
</dbReference>
<dbReference type="Proteomes" id="UP001149813">
    <property type="component" value="Unassembled WGS sequence"/>
</dbReference>
<dbReference type="InterPro" id="IPR050362">
    <property type="entry name" value="Cation-dep_OMT"/>
</dbReference>
<dbReference type="GO" id="GO:0008757">
    <property type="term" value="F:S-adenosylmethionine-dependent methyltransferase activity"/>
    <property type="evidence" value="ECO:0007669"/>
    <property type="project" value="TreeGrafter"/>
</dbReference>
<organism evidence="5 6">
    <name type="scientific">Coemansia erecta</name>
    <dbReference type="NCBI Taxonomy" id="147472"/>
    <lineage>
        <taxon>Eukaryota</taxon>
        <taxon>Fungi</taxon>
        <taxon>Fungi incertae sedis</taxon>
        <taxon>Zoopagomycota</taxon>
        <taxon>Kickxellomycotina</taxon>
        <taxon>Kickxellomycetes</taxon>
        <taxon>Kickxellales</taxon>
        <taxon>Kickxellaceae</taxon>
        <taxon>Coemansia</taxon>
    </lineage>
</organism>
<dbReference type="InterPro" id="IPR029063">
    <property type="entry name" value="SAM-dependent_MTases_sf"/>
</dbReference>
<keyword evidence="1" id="KW-0489">Methyltransferase</keyword>
<reference evidence="5" key="1">
    <citation type="submission" date="2022-07" db="EMBL/GenBank/DDBJ databases">
        <title>Phylogenomic reconstructions and comparative analyses of Kickxellomycotina fungi.</title>
        <authorList>
            <person name="Reynolds N.K."/>
            <person name="Stajich J.E."/>
            <person name="Barry K."/>
            <person name="Grigoriev I.V."/>
            <person name="Crous P."/>
            <person name="Smith M.E."/>
        </authorList>
    </citation>
    <scope>NUCLEOTIDE SEQUENCE</scope>
    <source>
        <strain evidence="5">NBRC 32514</strain>
    </source>
</reference>
<dbReference type="AlphaFoldDB" id="A0A9W8CT35"/>
<evidence type="ECO:0008006" key="7">
    <source>
        <dbReference type="Google" id="ProtNLM"/>
    </source>
</evidence>
<dbReference type="OrthoDB" id="10251242at2759"/>
<dbReference type="Pfam" id="PF01596">
    <property type="entry name" value="Methyltransf_3"/>
    <property type="match status" value="1"/>
</dbReference>
<gene>
    <name evidence="5" type="ORF">LPJ53_003141</name>
</gene>
<sequence>MNGCIRGSRRQISTSSLRHTLWSFMDTPEPSSVYRYAQDHLLDEPPQIAQIRQSAVSQNPSEAQKMISPLQGAFLAHLVCTQGAARVLELGCYKGYSACWLAHGLLSQRSQGSPCLWTCERDREIAQVAQQNIKDAGYSSIAQVVPKAAQDVLESWDSAIKLDMVFIDANKAAYKSYYDTILDRSLLSEGGQIIVDNVLLHGRVHTAPDASAESKKLTLAQKINDFNRHVAEDSRTTQTLLPIFDGLLLVRKK</sequence>